<accession>A0A370H777</accession>
<comment type="caution">
    <text evidence="1">The sequence shown here is derived from an EMBL/GenBank/DDBJ whole genome shotgun (WGS) entry which is preliminary data.</text>
</comment>
<dbReference type="RefSeq" id="WP_068027910.1">
    <property type="nucleotide sequence ID" value="NZ_QQAZ01000004.1"/>
</dbReference>
<keyword evidence="2" id="KW-1185">Reference proteome</keyword>
<dbReference type="AlphaFoldDB" id="A0A370H777"/>
<dbReference type="Gene3D" id="2.30.110.10">
    <property type="entry name" value="Electron Transport, Fmn-binding Protein, Chain A"/>
    <property type="match status" value="1"/>
</dbReference>
<dbReference type="STRING" id="1210089.GCA_001613165_06272"/>
<dbReference type="OrthoDB" id="4633749at2"/>
<organism evidence="1 2">
    <name type="scientific">Nocardia mexicana</name>
    <dbReference type="NCBI Taxonomy" id="279262"/>
    <lineage>
        <taxon>Bacteria</taxon>
        <taxon>Bacillati</taxon>
        <taxon>Actinomycetota</taxon>
        <taxon>Actinomycetes</taxon>
        <taxon>Mycobacteriales</taxon>
        <taxon>Nocardiaceae</taxon>
        <taxon>Nocardia</taxon>
    </lineage>
</organism>
<evidence type="ECO:0000313" key="1">
    <source>
        <dbReference type="EMBL" id="RDI51971.1"/>
    </source>
</evidence>
<dbReference type="InterPro" id="IPR012349">
    <property type="entry name" value="Split_barrel_FMN-bd"/>
</dbReference>
<proteinExistence type="predicted"/>
<dbReference type="Pfam" id="PF04075">
    <property type="entry name" value="F420H2_quin_red"/>
    <property type="match status" value="1"/>
</dbReference>
<reference evidence="1 2" key="1">
    <citation type="submission" date="2018-07" db="EMBL/GenBank/DDBJ databases">
        <title>Genomic Encyclopedia of Type Strains, Phase IV (KMG-IV): sequencing the most valuable type-strain genomes for metagenomic binning, comparative biology and taxonomic classification.</title>
        <authorList>
            <person name="Goeker M."/>
        </authorList>
    </citation>
    <scope>NUCLEOTIDE SEQUENCE [LARGE SCALE GENOMIC DNA]</scope>
    <source>
        <strain evidence="1 2">DSM 44952</strain>
    </source>
</reference>
<dbReference type="GO" id="GO:0016491">
    <property type="term" value="F:oxidoreductase activity"/>
    <property type="evidence" value="ECO:0007669"/>
    <property type="project" value="InterPro"/>
</dbReference>
<gene>
    <name evidence="1" type="ORF">DFR68_104459</name>
</gene>
<protein>
    <submittedName>
        <fullName evidence="1">Deazaflavin-dependent oxidoreductase (Nitroreductase family)</fullName>
    </submittedName>
</protein>
<dbReference type="Proteomes" id="UP000255355">
    <property type="component" value="Unassembled WGS sequence"/>
</dbReference>
<sequence>MTSTTAKRRRVSWYHRRIANPLMRRLVGHLPGQALLETIGRRSGGPRRTPIGGRVVDGSFWMVSDHGFASDYVRNIEANPRVRLQIRSRWYSGTAHLLPEDDALARLRRLPKFNSWNVRILGTDLLTIRVDLD</sequence>
<dbReference type="EMBL" id="QQAZ01000004">
    <property type="protein sequence ID" value="RDI51971.1"/>
    <property type="molecule type" value="Genomic_DNA"/>
</dbReference>
<evidence type="ECO:0000313" key="2">
    <source>
        <dbReference type="Proteomes" id="UP000255355"/>
    </source>
</evidence>
<dbReference type="InterPro" id="IPR004378">
    <property type="entry name" value="F420H2_quin_Rdtase"/>
</dbReference>
<name>A0A370H777_9NOCA</name>
<dbReference type="NCBIfam" id="TIGR00026">
    <property type="entry name" value="hi_GC_TIGR00026"/>
    <property type="match status" value="1"/>
</dbReference>
<dbReference type="SUPFAM" id="SSF50475">
    <property type="entry name" value="FMN-binding split barrel"/>
    <property type="match status" value="1"/>
</dbReference>